<dbReference type="OrthoDB" id="424490at2759"/>
<gene>
    <name evidence="1" type="ORF">H312_00893</name>
</gene>
<reference evidence="2" key="1">
    <citation type="submission" date="2013-02" db="EMBL/GenBank/DDBJ databases">
        <authorList>
            <consortium name="The Broad Institute Genome Sequencing Platform"/>
            <person name="Cuomo C."/>
            <person name="Becnel J."/>
            <person name="Sanscrainte N."/>
            <person name="Walker B."/>
            <person name="Young S.K."/>
            <person name="Zeng Q."/>
            <person name="Gargeya S."/>
            <person name="Fitzgerald M."/>
            <person name="Haas B."/>
            <person name="Abouelleil A."/>
            <person name="Alvarado L."/>
            <person name="Arachchi H.M."/>
            <person name="Berlin A.M."/>
            <person name="Chapman S.B."/>
            <person name="Dewar J."/>
            <person name="Goldberg J."/>
            <person name="Griggs A."/>
            <person name="Gujja S."/>
            <person name="Hansen M."/>
            <person name="Howarth C."/>
            <person name="Imamovic A."/>
            <person name="Larimer J."/>
            <person name="McCowan C."/>
            <person name="Murphy C."/>
            <person name="Neiman D."/>
            <person name="Pearson M."/>
            <person name="Priest M."/>
            <person name="Roberts A."/>
            <person name="Saif S."/>
            <person name="Shea T."/>
            <person name="Sisk P."/>
            <person name="Sykes S."/>
            <person name="Wortman J."/>
            <person name="Nusbaum C."/>
            <person name="Birren B."/>
        </authorList>
    </citation>
    <scope>NUCLEOTIDE SEQUENCE [LARGE SCALE GENOMIC DNA]</scope>
    <source>
        <strain evidence="2">PRA339</strain>
    </source>
</reference>
<keyword evidence="2" id="KW-1185">Reference proteome</keyword>
<dbReference type="Proteomes" id="UP000030655">
    <property type="component" value="Unassembled WGS sequence"/>
</dbReference>
<dbReference type="VEuPathDB" id="MicrosporidiaDB:H312_00893"/>
<dbReference type="EMBL" id="KK365138">
    <property type="protein sequence ID" value="KCZ81715.1"/>
    <property type="molecule type" value="Genomic_DNA"/>
</dbReference>
<evidence type="ECO:0000313" key="2">
    <source>
        <dbReference type="Proteomes" id="UP000030655"/>
    </source>
</evidence>
<evidence type="ECO:0008006" key="3">
    <source>
        <dbReference type="Google" id="ProtNLM"/>
    </source>
</evidence>
<dbReference type="AlphaFoldDB" id="A0A059F3D5"/>
<protein>
    <recommendedName>
        <fullName evidence="3">ISXO2-like transposase domain-containing protein</fullName>
    </recommendedName>
</protein>
<accession>A0A059F3D5</accession>
<evidence type="ECO:0000313" key="1">
    <source>
        <dbReference type="EMBL" id="KCZ81715.1"/>
    </source>
</evidence>
<dbReference type="HOGENOM" id="CLU_044348_10_1_1"/>
<sequence>MNLMSQWVVGGINIYTREYFFVEVIMKDLDTLKTVTFENVLPGSLIVTDEWRGY</sequence>
<proteinExistence type="predicted"/>
<organism evidence="1 2">
    <name type="scientific">Anncaliia algerae PRA339</name>
    <dbReference type="NCBI Taxonomy" id="1288291"/>
    <lineage>
        <taxon>Eukaryota</taxon>
        <taxon>Fungi</taxon>
        <taxon>Fungi incertae sedis</taxon>
        <taxon>Microsporidia</taxon>
        <taxon>Tubulinosematoidea</taxon>
        <taxon>Tubulinosematidae</taxon>
        <taxon>Anncaliia</taxon>
    </lineage>
</organism>
<reference evidence="1 2" key="2">
    <citation type="submission" date="2014-03" db="EMBL/GenBank/DDBJ databases">
        <title>The Genome Sequence of Anncaliia algerae insect isolate PRA339.</title>
        <authorList>
            <consortium name="The Broad Institute Genome Sequencing Platform"/>
            <consortium name="The Broad Institute Genome Sequencing Center for Infectious Disease"/>
            <person name="Cuomo C."/>
            <person name="Becnel J."/>
            <person name="Sanscrainte N."/>
            <person name="Walker B."/>
            <person name="Young S.K."/>
            <person name="Zeng Q."/>
            <person name="Gargeya S."/>
            <person name="Fitzgerald M."/>
            <person name="Haas B."/>
            <person name="Abouelleil A."/>
            <person name="Alvarado L."/>
            <person name="Arachchi H.M."/>
            <person name="Berlin A.M."/>
            <person name="Chapman S.B."/>
            <person name="Dewar J."/>
            <person name="Goldberg J."/>
            <person name="Griggs A."/>
            <person name="Gujja S."/>
            <person name="Hansen M."/>
            <person name="Howarth C."/>
            <person name="Imamovic A."/>
            <person name="Larimer J."/>
            <person name="McCowan C."/>
            <person name="Murphy C."/>
            <person name="Neiman D."/>
            <person name="Pearson M."/>
            <person name="Priest M."/>
            <person name="Roberts A."/>
            <person name="Saif S."/>
            <person name="Shea T."/>
            <person name="Sisk P."/>
            <person name="Sykes S."/>
            <person name="Wortman J."/>
            <person name="Nusbaum C."/>
            <person name="Birren B."/>
        </authorList>
    </citation>
    <scope>NUCLEOTIDE SEQUENCE [LARGE SCALE GENOMIC DNA]</scope>
    <source>
        <strain evidence="1 2">PRA339</strain>
    </source>
</reference>
<name>A0A059F3D5_9MICR</name>